<dbReference type="SUPFAM" id="SSF46689">
    <property type="entry name" value="Homeodomain-like"/>
    <property type="match status" value="1"/>
</dbReference>
<gene>
    <name evidence="1" type="ORF">D3875_00755</name>
</gene>
<dbReference type="InterPro" id="IPR002514">
    <property type="entry name" value="Transposase_8"/>
</dbReference>
<dbReference type="InterPro" id="IPR009057">
    <property type="entry name" value="Homeodomain-like_sf"/>
</dbReference>
<dbReference type="EMBL" id="QYUJ01000004">
    <property type="protein sequence ID" value="RJF75612.1"/>
    <property type="molecule type" value="Genomic_DNA"/>
</dbReference>
<dbReference type="RefSeq" id="WP_119760102.1">
    <property type="nucleotide sequence ID" value="NZ_QYUJ01000004.1"/>
</dbReference>
<dbReference type="GO" id="GO:0003677">
    <property type="term" value="F:DNA binding"/>
    <property type="evidence" value="ECO:0007669"/>
    <property type="project" value="InterPro"/>
</dbReference>
<dbReference type="OrthoDB" id="69865at2"/>
<evidence type="ECO:0000313" key="2">
    <source>
        <dbReference type="Proteomes" id="UP000286287"/>
    </source>
</evidence>
<dbReference type="Gene3D" id="1.10.10.10">
    <property type="entry name" value="Winged helix-like DNA-binding domain superfamily/Winged helix DNA-binding domain"/>
    <property type="match status" value="1"/>
</dbReference>
<dbReference type="Proteomes" id="UP000286287">
    <property type="component" value="Unassembled WGS sequence"/>
</dbReference>
<accession>A0A418VHP3</accession>
<sequence>MPGRTHSREFKLEVLEQIERKQKTTAQVCREHQLSPSLIHRWRKEVEMRGGAAFTDMKTADQALERRIAELERYCGQLALENTVLKKSLANDRTRSGSK</sequence>
<organism evidence="1 2">
    <name type="scientific">Deinococcus cavernae</name>
    <dbReference type="NCBI Taxonomy" id="2320857"/>
    <lineage>
        <taxon>Bacteria</taxon>
        <taxon>Thermotogati</taxon>
        <taxon>Deinococcota</taxon>
        <taxon>Deinococci</taxon>
        <taxon>Deinococcales</taxon>
        <taxon>Deinococcaceae</taxon>
        <taxon>Deinococcus</taxon>
    </lineage>
</organism>
<reference evidence="1 2" key="1">
    <citation type="submission" date="2018-09" db="EMBL/GenBank/DDBJ databases">
        <authorList>
            <person name="Zhu H."/>
        </authorList>
    </citation>
    <scope>NUCLEOTIDE SEQUENCE [LARGE SCALE GENOMIC DNA]</scope>
    <source>
        <strain evidence="1 2">K2S05-167</strain>
    </source>
</reference>
<keyword evidence="2" id="KW-1185">Reference proteome</keyword>
<dbReference type="AlphaFoldDB" id="A0A418VHP3"/>
<dbReference type="GO" id="GO:0006313">
    <property type="term" value="P:DNA transposition"/>
    <property type="evidence" value="ECO:0007669"/>
    <property type="project" value="InterPro"/>
</dbReference>
<protein>
    <submittedName>
        <fullName evidence="1">Transposase</fullName>
    </submittedName>
</protein>
<name>A0A418VHP3_9DEIO</name>
<dbReference type="GO" id="GO:0004803">
    <property type="term" value="F:transposase activity"/>
    <property type="evidence" value="ECO:0007669"/>
    <property type="project" value="InterPro"/>
</dbReference>
<dbReference type="InterPro" id="IPR036388">
    <property type="entry name" value="WH-like_DNA-bd_sf"/>
</dbReference>
<comment type="caution">
    <text evidence="1">The sequence shown here is derived from an EMBL/GenBank/DDBJ whole genome shotgun (WGS) entry which is preliminary data.</text>
</comment>
<proteinExistence type="predicted"/>
<dbReference type="Pfam" id="PF01527">
    <property type="entry name" value="HTH_Tnp_1"/>
    <property type="match status" value="1"/>
</dbReference>
<evidence type="ECO:0000313" key="1">
    <source>
        <dbReference type="EMBL" id="RJF75612.1"/>
    </source>
</evidence>